<gene>
    <name evidence="1" type="ORF">H2198_005094</name>
</gene>
<comment type="caution">
    <text evidence="1">The sequence shown here is derived from an EMBL/GenBank/DDBJ whole genome shotgun (WGS) entry which is preliminary data.</text>
</comment>
<proteinExistence type="predicted"/>
<protein>
    <submittedName>
        <fullName evidence="1">Uncharacterized protein</fullName>
    </submittedName>
</protein>
<evidence type="ECO:0000313" key="1">
    <source>
        <dbReference type="EMBL" id="KAJ9656243.1"/>
    </source>
</evidence>
<keyword evidence="2" id="KW-1185">Reference proteome</keyword>
<accession>A0ACC3A6M9</accession>
<evidence type="ECO:0000313" key="2">
    <source>
        <dbReference type="Proteomes" id="UP001172386"/>
    </source>
</evidence>
<dbReference type="EMBL" id="JAPDRQ010000081">
    <property type="protein sequence ID" value="KAJ9656243.1"/>
    <property type="molecule type" value="Genomic_DNA"/>
</dbReference>
<reference evidence="1" key="1">
    <citation type="submission" date="2022-10" db="EMBL/GenBank/DDBJ databases">
        <title>Culturing micro-colonial fungi from biological soil crusts in the Mojave desert and describing Neophaeococcomyces mojavensis, and introducing the new genera and species Taxawa tesnikishii.</title>
        <authorList>
            <person name="Kurbessoian T."/>
            <person name="Stajich J.E."/>
        </authorList>
    </citation>
    <scope>NUCLEOTIDE SEQUENCE</scope>
    <source>
        <strain evidence="1">JES_112</strain>
    </source>
</reference>
<organism evidence="1 2">
    <name type="scientific">Neophaeococcomyces mojaviensis</name>
    <dbReference type="NCBI Taxonomy" id="3383035"/>
    <lineage>
        <taxon>Eukaryota</taxon>
        <taxon>Fungi</taxon>
        <taxon>Dikarya</taxon>
        <taxon>Ascomycota</taxon>
        <taxon>Pezizomycotina</taxon>
        <taxon>Eurotiomycetes</taxon>
        <taxon>Chaetothyriomycetidae</taxon>
        <taxon>Chaetothyriales</taxon>
        <taxon>Chaetothyriales incertae sedis</taxon>
        <taxon>Neophaeococcomyces</taxon>
    </lineage>
</organism>
<dbReference type="Proteomes" id="UP001172386">
    <property type="component" value="Unassembled WGS sequence"/>
</dbReference>
<name>A0ACC3A6M9_9EURO</name>
<sequence length="154" mass="16286">MVNVGDSIPSIPLQENSPGEKIDLSQELASGKGLIIGVPAAFSPGCSNSHIPGYMADSKLKEAGKVFVVSINDGFVMKAWAKSLDSDKTSGIRFLGDADGKFSAAWDVDFDATAMLGNRRSKRYAIATQDGKVSKIAIEPDNTGITESSAEKFL</sequence>